<dbReference type="Pfam" id="PF03404">
    <property type="entry name" value="Mo-co_dimer"/>
    <property type="match status" value="1"/>
</dbReference>
<protein>
    <recommendedName>
        <fullName evidence="9">Sulfite oxidase</fullName>
    </recommendedName>
</protein>
<dbReference type="Gene3D" id="2.60.40.650">
    <property type="match status" value="1"/>
</dbReference>
<comment type="caution">
    <text evidence="7">The sequence shown here is derived from an EMBL/GenBank/DDBJ whole genome shotgun (WGS) entry which is preliminary data.</text>
</comment>
<organism evidence="7 8">
    <name type="scientific">Rugosimonospora africana</name>
    <dbReference type="NCBI Taxonomy" id="556532"/>
    <lineage>
        <taxon>Bacteria</taxon>
        <taxon>Bacillati</taxon>
        <taxon>Actinomycetota</taxon>
        <taxon>Actinomycetes</taxon>
        <taxon>Micromonosporales</taxon>
        <taxon>Micromonosporaceae</taxon>
        <taxon>Rugosimonospora</taxon>
    </lineage>
</organism>
<dbReference type="PANTHER" id="PTHR19372">
    <property type="entry name" value="SULFITE REDUCTASE"/>
    <property type="match status" value="1"/>
</dbReference>
<dbReference type="GO" id="GO:0020037">
    <property type="term" value="F:heme binding"/>
    <property type="evidence" value="ECO:0007669"/>
    <property type="project" value="TreeGrafter"/>
</dbReference>
<evidence type="ECO:0000313" key="8">
    <source>
        <dbReference type="Proteomes" id="UP000642748"/>
    </source>
</evidence>
<dbReference type="InterPro" id="IPR014756">
    <property type="entry name" value="Ig_E-set"/>
</dbReference>
<dbReference type="InterPro" id="IPR000572">
    <property type="entry name" value="OxRdtase_Mopterin-bd_dom"/>
</dbReference>
<dbReference type="EMBL" id="BONZ01000090">
    <property type="protein sequence ID" value="GIH20187.1"/>
    <property type="molecule type" value="Genomic_DNA"/>
</dbReference>
<evidence type="ECO:0000256" key="3">
    <source>
        <dbReference type="ARBA" id="ARBA00022723"/>
    </source>
</evidence>
<dbReference type="Gene3D" id="3.90.420.10">
    <property type="entry name" value="Oxidoreductase, molybdopterin-binding domain"/>
    <property type="match status" value="1"/>
</dbReference>
<dbReference type="SUPFAM" id="SSF81296">
    <property type="entry name" value="E set domains"/>
    <property type="match status" value="1"/>
</dbReference>
<dbReference type="Pfam" id="PF00174">
    <property type="entry name" value="Oxidored_molyb"/>
    <property type="match status" value="1"/>
</dbReference>
<dbReference type="PRINTS" id="PR00407">
    <property type="entry name" value="EUMOPTERIN"/>
</dbReference>
<accession>A0A8J3VV25</accession>
<dbReference type="PROSITE" id="PS51318">
    <property type="entry name" value="TAT"/>
    <property type="match status" value="1"/>
</dbReference>
<comment type="cofactor">
    <cofactor evidence="1">
        <name>Mo-molybdopterin</name>
        <dbReference type="ChEBI" id="CHEBI:71302"/>
    </cofactor>
</comment>
<dbReference type="CDD" id="cd02110">
    <property type="entry name" value="SO_family_Moco_dimer"/>
    <property type="match status" value="1"/>
</dbReference>
<dbReference type="GO" id="GO:0030151">
    <property type="term" value="F:molybdenum ion binding"/>
    <property type="evidence" value="ECO:0007669"/>
    <property type="project" value="InterPro"/>
</dbReference>
<keyword evidence="3" id="KW-0479">Metal-binding</keyword>
<dbReference type="PANTHER" id="PTHR19372:SF7">
    <property type="entry name" value="SULFITE OXIDASE, MITOCHONDRIAL"/>
    <property type="match status" value="1"/>
</dbReference>
<evidence type="ECO:0000259" key="6">
    <source>
        <dbReference type="Pfam" id="PF03404"/>
    </source>
</evidence>
<dbReference type="SUPFAM" id="SSF56524">
    <property type="entry name" value="Oxidoreductase molybdopterin-binding domain"/>
    <property type="match status" value="1"/>
</dbReference>
<keyword evidence="4" id="KW-0560">Oxidoreductase</keyword>
<feature type="domain" description="Oxidoreductase molybdopterin-binding" evidence="5">
    <location>
        <begin position="100"/>
        <end position="281"/>
    </location>
</feature>
<dbReference type="GO" id="GO:0008482">
    <property type="term" value="F:sulfite oxidase activity"/>
    <property type="evidence" value="ECO:0007669"/>
    <property type="project" value="TreeGrafter"/>
</dbReference>
<evidence type="ECO:0008006" key="9">
    <source>
        <dbReference type="Google" id="ProtNLM"/>
    </source>
</evidence>
<dbReference type="InterPro" id="IPR036374">
    <property type="entry name" value="OxRdtase_Mopterin-bd_sf"/>
</dbReference>
<sequence length="419" mass="46237">MGLIDEATYDRMRFAQWLAGRAHDPRMSRRALMRLLASAGVGSILTGATARPAAADPPPIVKPTPPDLFYVYGSNAEMRWEAMAGQGYLTPTDRFFVRDHTSTPSIDADKWRLQLFGTGLHHAPTADNPIEFSYRDLLRLPTESRVAFVECTGNGRSFFTTQQGQTVSGTAWKLGAVGVASWRGVRLSTVLRAAGLRHDAVDVMPEGLDPDYVVNGVDLGHVRRPLPIDKALRDVLLAYEMNGRPLPVDHGFPVRVLVPSWAGISSIKWVGRIEVSTFPLFSAWNTQYYRLFGPTYPAEGTAVSRQVVKSAFELPWPAQFQTGRTHLLSGRSWSGNGRIGRVEVSTDGGHTWRRASFVGGSAEAGWQRWRVAWRPTATGSHTLKARATDVIGIRQLDQTPFNTLGYLFDAVVDHPVTVV</sequence>
<proteinExistence type="predicted"/>
<keyword evidence="8" id="KW-1185">Reference proteome</keyword>
<name>A0A8J3VV25_9ACTN</name>
<evidence type="ECO:0000256" key="2">
    <source>
        <dbReference type="ARBA" id="ARBA00022505"/>
    </source>
</evidence>
<dbReference type="InterPro" id="IPR006311">
    <property type="entry name" value="TAT_signal"/>
</dbReference>
<dbReference type="Proteomes" id="UP000642748">
    <property type="component" value="Unassembled WGS sequence"/>
</dbReference>
<dbReference type="GO" id="GO:0006790">
    <property type="term" value="P:sulfur compound metabolic process"/>
    <property type="evidence" value="ECO:0007669"/>
    <property type="project" value="TreeGrafter"/>
</dbReference>
<feature type="domain" description="Moybdenum cofactor oxidoreductase dimerisation" evidence="6">
    <location>
        <begin position="324"/>
        <end position="360"/>
    </location>
</feature>
<dbReference type="GO" id="GO:0043546">
    <property type="term" value="F:molybdopterin cofactor binding"/>
    <property type="evidence" value="ECO:0007669"/>
    <property type="project" value="TreeGrafter"/>
</dbReference>
<evidence type="ECO:0000256" key="4">
    <source>
        <dbReference type="ARBA" id="ARBA00023002"/>
    </source>
</evidence>
<dbReference type="InterPro" id="IPR005066">
    <property type="entry name" value="MoCF_OxRdtse_dimer"/>
</dbReference>
<gene>
    <name evidence="7" type="ORF">Raf01_83590</name>
</gene>
<evidence type="ECO:0000256" key="1">
    <source>
        <dbReference type="ARBA" id="ARBA00001924"/>
    </source>
</evidence>
<evidence type="ECO:0000313" key="7">
    <source>
        <dbReference type="EMBL" id="GIH20187.1"/>
    </source>
</evidence>
<dbReference type="InterPro" id="IPR008335">
    <property type="entry name" value="Mopterin_OxRdtase_euk"/>
</dbReference>
<reference evidence="7" key="1">
    <citation type="submission" date="2021-01" db="EMBL/GenBank/DDBJ databases">
        <title>Whole genome shotgun sequence of Rugosimonospora africana NBRC 104875.</title>
        <authorList>
            <person name="Komaki H."/>
            <person name="Tamura T."/>
        </authorList>
    </citation>
    <scope>NUCLEOTIDE SEQUENCE</scope>
    <source>
        <strain evidence="7">NBRC 104875</strain>
    </source>
</reference>
<evidence type="ECO:0000259" key="5">
    <source>
        <dbReference type="Pfam" id="PF00174"/>
    </source>
</evidence>
<dbReference type="AlphaFoldDB" id="A0A8J3VV25"/>
<keyword evidence="2" id="KW-0500">Molybdenum</keyword>